<dbReference type="SUPFAM" id="SSF53850">
    <property type="entry name" value="Periplasmic binding protein-like II"/>
    <property type="match status" value="1"/>
</dbReference>
<dbReference type="Proteomes" id="UP000253508">
    <property type="component" value="Unassembled WGS sequence"/>
</dbReference>
<dbReference type="PANTHER" id="PTHR43649">
    <property type="entry name" value="ARABINOSE-BINDING PROTEIN-RELATED"/>
    <property type="match status" value="1"/>
</dbReference>
<dbReference type="PANTHER" id="PTHR43649:SF12">
    <property type="entry name" value="DIACETYLCHITOBIOSE BINDING PROTEIN DASA"/>
    <property type="match status" value="1"/>
</dbReference>
<accession>A0A367Y3M0</accession>
<name>A0A367Y3M0_9MICO</name>
<dbReference type="EMBL" id="QORO01000002">
    <property type="protein sequence ID" value="RCK60209.1"/>
    <property type="molecule type" value="Genomic_DNA"/>
</dbReference>
<dbReference type="Gene3D" id="3.40.190.10">
    <property type="entry name" value="Periplasmic binding protein-like II"/>
    <property type="match status" value="2"/>
</dbReference>
<organism evidence="1 2">
    <name type="scientific">Microbacterium sorbitolivorans</name>
    <dbReference type="NCBI Taxonomy" id="1867410"/>
    <lineage>
        <taxon>Bacteria</taxon>
        <taxon>Bacillati</taxon>
        <taxon>Actinomycetota</taxon>
        <taxon>Actinomycetes</taxon>
        <taxon>Micrococcales</taxon>
        <taxon>Microbacteriaceae</taxon>
        <taxon>Microbacterium</taxon>
    </lineage>
</organism>
<evidence type="ECO:0000313" key="2">
    <source>
        <dbReference type="Proteomes" id="UP000253508"/>
    </source>
</evidence>
<sequence length="461" mass="48832">MSARFMSNRLLMVGIPARRQDRSMKTPTKIRIAAVSSVAVAALAMTGCAVNPAGGSGGDADGDVTLTVMAWANSEEAANYEAAFDVFEEKNPGVIVNLEYSDVGSYFDKLNTKYAAGSPPDVMFLVGRNLGEYTARDALLNLDDYADEIDFDSMDQSLLEANRVNGNTYAVPTGAGAVGIAVNTAILDEYDIPLPDDKTWTWDDFADWSRSITEASGGEVYGSLLNMGWPPIVTTFARQQGEDLYTQDGELAVSEATMLAWFEKVVDYNETGVFAPAELADDTGAFSPAQSPLGSGKIAATLVPANQLSSYSEVLDGKAVLVRLPGETEGVRPGLSVTPVLVWAAAAGSKNPEEAASLIDFLTNDIDSYTGRDAFLGVPINTEVAKQLGETLGDADQQFVEYVADLSAEEHDPLYLEPAGASVVSDLLATITTEVTFGRTSPEDAAKAFMTQAADALAQAG</sequence>
<keyword evidence="2" id="KW-1185">Reference proteome</keyword>
<reference evidence="1 2" key="1">
    <citation type="submission" date="2018-07" db="EMBL/GenBank/DDBJ databases">
        <title>Microbacterium endoborsara sp. nov., a novel actinobacterium isolated from Borszczowia aralocaspica.</title>
        <authorList>
            <person name="An D."/>
        </authorList>
    </citation>
    <scope>NUCLEOTIDE SEQUENCE [LARGE SCALE GENOMIC DNA]</scope>
    <source>
        <strain evidence="1 2">C1.15228</strain>
    </source>
</reference>
<dbReference type="InterPro" id="IPR050490">
    <property type="entry name" value="Bact_solute-bd_prot1"/>
</dbReference>
<proteinExistence type="predicted"/>
<dbReference type="OrthoDB" id="7918484at2"/>
<protein>
    <submittedName>
        <fullName evidence="1">Extracellular solute-binding protein</fullName>
    </submittedName>
</protein>
<dbReference type="InterPro" id="IPR006059">
    <property type="entry name" value="SBP"/>
</dbReference>
<dbReference type="AlphaFoldDB" id="A0A367Y3M0"/>
<comment type="caution">
    <text evidence="1">The sequence shown here is derived from an EMBL/GenBank/DDBJ whole genome shotgun (WGS) entry which is preliminary data.</text>
</comment>
<dbReference type="Pfam" id="PF01547">
    <property type="entry name" value="SBP_bac_1"/>
    <property type="match status" value="1"/>
</dbReference>
<evidence type="ECO:0000313" key="1">
    <source>
        <dbReference type="EMBL" id="RCK60209.1"/>
    </source>
</evidence>
<gene>
    <name evidence="1" type="ORF">DTO57_08815</name>
</gene>